<organism evidence="1 2">
    <name type="scientific">Pseudomonas fluorescens</name>
    <dbReference type="NCBI Taxonomy" id="294"/>
    <lineage>
        <taxon>Bacteria</taxon>
        <taxon>Pseudomonadati</taxon>
        <taxon>Pseudomonadota</taxon>
        <taxon>Gammaproteobacteria</taxon>
        <taxon>Pseudomonadales</taxon>
        <taxon>Pseudomonadaceae</taxon>
        <taxon>Pseudomonas</taxon>
    </lineage>
</organism>
<dbReference type="Proteomes" id="UP000327167">
    <property type="component" value="Unassembled WGS sequence"/>
</dbReference>
<proteinExistence type="predicted"/>
<gene>
    <name evidence="1" type="ORF">PS655_03873</name>
</gene>
<protein>
    <submittedName>
        <fullName evidence="1">Uncharacterized protein</fullName>
    </submittedName>
</protein>
<accession>A0A5E6V0J0</accession>
<evidence type="ECO:0000313" key="2">
    <source>
        <dbReference type="Proteomes" id="UP000327167"/>
    </source>
</evidence>
<reference evidence="1 2" key="1">
    <citation type="submission" date="2019-09" db="EMBL/GenBank/DDBJ databases">
        <authorList>
            <person name="Chandra G."/>
            <person name="Truman W A."/>
        </authorList>
    </citation>
    <scope>NUCLEOTIDE SEQUENCE [LARGE SCALE GENOMIC DNA]</scope>
    <source>
        <strain evidence="1">PS655</strain>
    </source>
</reference>
<name>A0A5E6V0J0_PSEFL</name>
<evidence type="ECO:0000313" key="1">
    <source>
        <dbReference type="EMBL" id="VVN11505.1"/>
    </source>
</evidence>
<sequence>MAYTKESPGVWFSMKQVHPGDIYMVIAADLDRNSAYTVGNYFSATQSFLCSGDPVTYYPAGNMSTDNWTWVGHQFTKGNPGIWKRGQQVNQGDTYLVTPADHSRNSAYTPGNYFVAAGSFICNEGVTDYPSGDSSGGYWTWVGNQQSPMTYPLNRAGNPGVCPFLQVNPHDIYIVTAADHSRNSDYTAGNYFLSRYYQPPDLYHPYPSYPADDSSTDSWAWIGNQQYPLNTKGNPGLWWETQQVNAGDIYMVDTIYADVHSTTTGCTAGNYFLAADSFVCKYYAADMYPAGDSSTNHWLWVGNKQYPLNTKGNPGIWKQLQQVHPGDIYMVTLADHARNSAYTTENYFVATGTFVCNEGVTNYPAGDSSTGFYWSWIGNHHYPLNTKGNPGTWKIGQLVNKGDIYMVTADHARNSAYTSGNYFVAAGSFICNEGVTDYPSGDSSGGYWTWVGNQQSPMTYPLNRAGNPGVCPFLQVNPHDIYIVTAADHSRNSDYTAGNYFLSRYYQPPDLYHPYPSYPADDSSTDSWAWIGNQQYPLNTKGNPGLWWETQQVNAGDIYMVDTIYADVHSTTTGCTAGNYFLAADSFVCKYYAADMYPAGDSSTNHWLWVGNKQYPLNTKGNPGIWKQLQQVHPGDIYMVTLADHARNSAYTTENYFVATGTFVCNEGVTNYPAGDSSTGFYWSWIGNHHYPLNTKGNPGTWKIGQLVNKGDIYMVTADHARNSAYTSGNYFVAAGSFSCNEGVTNYPVGDSSGDYWTWVGNQQYPPNTKGNPGIWKQGQQVHPGDIYMVTLADHARNSAYTTENYFVATGTFVCNEGVTNYPAGDSSTGFYWSWIGNHHYPLNTKGNPGTWKIGQLVNKGDIYMVTADHARNSAYTSGNYFVAAGSFSCNEGVTNYPVGDSSGDYWTWVGNQQYPPNTKGNPGIWKQGQQVHPGDIYMVTLADHARNSAYTTENYFVATGTFVCNEGVTNYPAGDSSTGFYWSWIGNHHYPLNTKGNPGTWKIGQLVNKGDIYMVTADHARNSAYTSGNYFVAAGSFSCNEGVTNYPVGDSSGDYWTWVGNQQYPPNTKGNPGIWKQGQQVHPGDIYMVTLADHARNSAYTTENYFVATGTFVCNEGVTNYPAGDSSTGFYWSWIGNHHYPLNTKGNPGTWKIGQLVNKGDIYMVTADHARNSAYTSGNYFVAAGSFSCNEGVTNYPVGDSSGDYWTWVGNQQYPPNTKGNPGIWKQGQQVHPGDIYMVTLADHANNPSCTTGNYFSAIQSFVCSGKNVTYYPAGNKSTDNWAWVFGNQQYPLSTKGNPGIWASGLKVNPGDIYMVTAADHANNPRHTTGNYFSATQSFVCHDGTTAYPAGDSSTRNWMWVGNQQNPLNTKRNPGIWKMGQQVNPGDIYMVTIADHVNNSHYTTGNYFSAIQSFVCSGKNVTYYPVGNTSTDNWTWVGNQQDPL</sequence>
<dbReference type="EMBL" id="CABVHJ010000012">
    <property type="protein sequence ID" value="VVN11505.1"/>
    <property type="molecule type" value="Genomic_DNA"/>
</dbReference>